<protein>
    <submittedName>
        <fullName evidence="1">Uncharacterized protein</fullName>
    </submittedName>
</protein>
<reference evidence="1 2" key="1">
    <citation type="submission" date="2020-04" db="EMBL/GenBank/DDBJ databases">
        <title>Molecular characterization of pseudomonads from Agaricus bisporus reveal novel blotch 2 pathogens in Western Europe.</title>
        <authorList>
            <person name="Taparia T."/>
            <person name="Krijger M."/>
            <person name="Haynes E."/>
            <person name="Elpinstone J.G."/>
            <person name="Noble R."/>
            <person name="Van Der Wolf J."/>
        </authorList>
    </citation>
    <scope>NUCLEOTIDE SEQUENCE [LARGE SCALE GENOMIC DNA]</scope>
    <source>
        <strain evidence="1 2">G9001</strain>
    </source>
</reference>
<dbReference type="RefSeq" id="WP_177098569.1">
    <property type="nucleotide sequence ID" value="NZ_JACAQA010000001.1"/>
</dbReference>
<comment type="caution">
    <text evidence="1">The sequence shown here is derived from an EMBL/GenBank/DDBJ whole genome shotgun (WGS) entry which is preliminary data.</text>
</comment>
<proteinExistence type="predicted"/>
<dbReference type="EMBL" id="JACAQA010000001">
    <property type="protein sequence ID" value="NWB83264.1"/>
    <property type="molecule type" value="Genomic_DNA"/>
</dbReference>
<evidence type="ECO:0000313" key="1">
    <source>
        <dbReference type="EMBL" id="NWB83264.1"/>
    </source>
</evidence>
<dbReference type="AlphaFoldDB" id="A0A7Y7WKY3"/>
<organism evidence="1 2">
    <name type="scientific">Pseudomonas gingeri</name>
    <dbReference type="NCBI Taxonomy" id="117681"/>
    <lineage>
        <taxon>Bacteria</taxon>
        <taxon>Pseudomonadati</taxon>
        <taxon>Pseudomonadota</taxon>
        <taxon>Gammaproteobacteria</taxon>
        <taxon>Pseudomonadales</taxon>
        <taxon>Pseudomonadaceae</taxon>
        <taxon>Pseudomonas</taxon>
    </lineage>
</organism>
<name>A0A7Y7WKY3_9PSED</name>
<evidence type="ECO:0000313" key="2">
    <source>
        <dbReference type="Proteomes" id="UP000522864"/>
    </source>
</evidence>
<accession>A0A7Y7WKY3</accession>
<gene>
    <name evidence="1" type="ORF">HX830_00080</name>
</gene>
<sequence length="79" mass="8803">MSTNFTIWAASAALRAVDGSHYTESLLICKPLFLLLIKSRVRLGIRQGRVLGSEDLQEAETQKPAFAGFREIPECYSET</sequence>
<dbReference type="Proteomes" id="UP000522864">
    <property type="component" value="Unassembled WGS sequence"/>
</dbReference>